<protein>
    <submittedName>
        <fullName evidence="1">Uncharacterized protein</fullName>
    </submittedName>
</protein>
<gene>
    <name evidence="1" type="ORF">GCK32_012219</name>
</gene>
<keyword evidence="2" id="KW-1185">Reference proteome</keyword>
<comment type="caution">
    <text evidence="1">The sequence shown here is derived from an EMBL/GenBank/DDBJ whole genome shotgun (WGS) entry which is preliminary data.</text>
</comment>
<evidence type="ECO:0000313" key="1">
    <source>
        <dbReference type="EMBL" id="KAK5969437.1"/>
    </source>
</evidence>
<accession>A0AAN8IHD8</accession>
<dbReference type="EMBL" id="WIXE01020166">
    <property type="protein sequence ID" value="KAK5969437.1"/>
    <property type="molecule type" value="Genomic_DNA"/>
</dbReference>
<organism evidence="1 2">
    <name type="scientific">Trichostrongylus colubriformis</name>
    <name type="common">Black scour worm</name>
    <dbReference type="NCBI Taxonomy" id="6319"/>
    <lineage>
        <taxon>Eukaryota</taxon>
        <taxon>Metazoa</taxon>
        <taxon>Ecdysozoa</taxon>
        <taxon>Nematoda</taxon>
        <taxon>Chromadorea</taxon>
        <taxon>Rhabditida</taxon>
        <taxon>Rhabditina</taxon>
        <taxon>Rhabditomorpha</taxon>
        <taxon>Strongyloidea</taxon>
        <taxon>Trichostrongylidae</taxon>
        <taxon>Trichostrongylus</taxon>
    </lineage>
</organism>
<proteinExistence type="predicted"/>
<reference evidence="1 2" key="1">
    <citation type="submission" date="2019-10" db="EMBL/GenBank/DDBJ databases">
        <title>Assembly and Annotation for the nematode Trichostrongylus colubriformis.</title>
        <authorList>
            <person name="Martin J."/>
        </authorList>
    </citation>
    <scope>NUCLEOTIDE SEQUENCE [LARGE SCALE GENOMIC DNA]</scope>
    <source>
        <strain evidence="1">G859</strain>
        <tissue evidence="1">Whole worm</tissue>
    </source>
</reference>
<sequence length="391" mass="45010">MAHDVLSPRSSINRDVLFVAICKLKCEMSFNPTLISLLVLTFVNYLIEADFFSRLCLNPPQFATSNMTKTTTCILNLNIKTNERNVMELCKTVSPFKVIKTNDGYPTTCVYDKTFYCRESEEEFLGYCFIIKTTGKMFHRRGCGGRPYKLHVIQNIDEIKWVSVVFGERYKELWIGNSGTTAEHLGPIPETRPLFGGYRVNTVLSPIKLRLAKGGLDGIKAGTAVYGDRREMISYLCSRDANLYRETIKERDKEEGTFYEKFRVPHVYIPEKDGRKRLYIYYGTIHAVKGTEFKADVADLNKFCDLLPHGYAVRQEDFENVTHFREIVRKFTTMPVRVTARRSPVLRRKAKDVCDSEADTKAYSEEFSHITLGRHTVKKRSTERYQPALLG</sequence>
<dbReference type="Proteomes" id="UP001331761">
    <property type="component" value="Unassembled WGS sequence"/>
</dbReference>
<dbReference type="AlphaFoldDB" id="A0AAN8IHD8"/>
<evidence type="ECO:0000313" key="2">
    <source>
        <dbReference type="Proteomes" id="UP001331761"/>
    </source>
</evidence>
<name>A0AAN8IHD8_TRICO</name>